<sequence length="162" mass="19011">MARYWCNQCEIVNSSKHKNSVQRSISKLHQKNKNIHKEKVEAEREQRKLNKELGIKSDYKPEFKKKIKKDEEVNEEEEEDTKESDEPNIGEWSVVEKEDTTSNKPTLAEHSTVPNKPKKQLSTADLETKNWNLTKSKQIDLSDSDDDTKKKPTLFKKRKLKT</sequence>
<accession>K0KGV6</accession>
<proteinExistence type="predicted"/>
<feature type="region of interest" description="Disordered" evidence="1">
    <location>
        <begin position="20"/>
        <end position="162"/>
    </location>
</feature>
<gene>
    <name evidence="2" type="ORF">BN7_1755</name>
</gene>
<organism evidence="2 3">
    <name type="scientific">Wickerhamomyces ciferrii (strain ATCC 14091 / BCRC 22168 / CBS 111 / JCM 3599 / NBRC 0793 / NRRL Y-1031 F-60-10)</name>
    <name type="common">Yeast</name>
    <name type="synonym">Pichia ciferrii</name>
    <dbReference type="NCBI Taxonomy" id="1206466"/>
    <lineage>
        <taxon>Eukaryota</taxon>
        <taxon>Fungi</taxon>
        <taxon>Dikarya</taxon>
        <taxon>Ascomycota</taxon>
        <taxon>Saccharomycotina</taxon>
        <taxon>Saccharomycetes</taxon>
        <taxon>Phaffomycetales</taxon>
        <taxon>Wickerhamomycetaceae</taxon>
        <taxon>Wickerhamomyces</taxon>
    </lineage>
</organism>
<name>K0KGV6_WICCF</name>
<feature type="compositionally biased region" description="Acidic residues" evidence="1">
    <location>
        <begin position="72"/>
        <end position="88"/>
    </location>
</feature>
<dbReference type="AlphaFoldDB" id="K0KGV6"/>
<evidence type="ECO:0000256" key="1">
    <source>
        <dbReference type="SAM" id="MobiDB-lite"/>
    </source>
</evidence>
<dbReference type="EMBL" id="CAIF01000039">
    <property type="protein sequence ID" value="CCH42211.1"/>
    <property type="molecule type" value="Genomic_DNA"/>
</dbReference>
<feature type="compositionally biased region" description="Basic residues" evidence="1">
    <location>
        <begin position="20"/>
        <end position="34"/>
    </location>
</feature>
<keyword evidence="3" id="KW-1185">Reference proteome</keyword>
<protein>
    <submittedName>
        <fullName evidence="2">Uncharacterized protein</fullName>
    </submittedName>
</protein>
<dbReference type="Proteomes" id="UP000009328">
    <property type="component" value="Unassembled WGS sequence"/>
</dbReference>
<feature type="compositionally biased region" description="Polar residues" evidence="1">
    <location>
        <begin position="120"/>
        <end position="134"/>
    </location>
</feature>
<reference evidence="2 3" key="1">
    <citation type="journal article" date="2012" name="Eukaryot. Cell">
        <title>Draft genome sequence of Wickerhamomyces ciferrii NRRL Y-1031 F-60-10.</title>
        <authorList>
            <person name="Schneider J."/>
            <person name="Andrea H."/>
            <person name="Blom J."/>
            <person name="Jaenicke S."/>
            <person name="Ruckert C."/>
            <person name="Schorsch C."/>
            <person name="Szczepanowski R."/>
            <person name="Farwick M."/>
            <person name="Goesmann A."/>
            <person name="Puhler A."/>
            <person name="Schaffer S."/>
            <person name="Tauch A."/>
            <person name="Kohler T."/>
            <person name="Brinkrolf K."/>
        </authorList>
    </citation>
    <scope>NUCLEOTIDE SEQUENCE [LARGE SCALE GENOMIC DNA]</scope>
    <source>
        <strain evidence="3">ATCC 14091 / BCRC 22168 / CBS 111 / JCM 3599 / NBRC 0793 / NRRL Y-1031 F-60-10</strain>
    </source>
</reference>
<dbReference type="STRING" id="1206466.K0KGV6"/>
<evidence type="ECO:0000313" key="3">
    <source>
        <dbReference type="Proteomes" id="UP000009328"/>
    </source>
</evidence>
<comment type="caution">
    <text evidence="2">The sequence shown here is derived from an EMBL/GenBank/DDBJ whole genome shotgun (WGS) entry which is preliminary data.</text>
</comment>
<feature type="compositionally biased region" description="Basic and acidic residues" evidence="1">
    <location>
        <begin position="35"/>
        <end position="71"/>
    </location>
</feature>
<dbReference type="InParanoid" id="K0KGV6"/>
<dbReference type="HOGENOM" id="CLU_1636737_0_0_1"/>
<feature type="compositionally biased region" description="Basic residues" evidence="1">
    <location>
        <begin position="151"/>
        <end position="162"/>
    </location>
</feature>
<evidence type="ECO:0000313" key="2">
    <source>
        <dbReference type="EMBL" id="CCH42211.1"/>
    </source>
</evidence>